<evidence type="ECO:0008006" key="4">
    <source>
        <dbReference type="Google" id="ProtNLM"/>
    </source>
</evidence>
<sequence>MAEENRAPAGMPDILPVSAAVLSRLERQRRNALRARGGCGVGCEEVDQHVLLGGLERGSVVGISSDEDFGLLLSFQIVARALWRAFVTGAPEKALVISTQPTGVVARILRDAIMAQARGTDGDVKGKAREVLAMASIVRVFDVKGVWEALDDLDVGETPSPFPTSPMECNTPERSQFTEADTKAIRDEIPDSDEEVSLSPSPPPAPAAPAAEPMQKESKPGLCKPDLILITHFSTLLTTLFTHTEKNTAHTSLQLLSSHLRHLARSMSSSPLILITNAITTSSSGPAPAAASLETGPLFHDSSSARHRSRQVDPTLRSIFNTPGPYQTNRSSGKPSFGLVFAQFLDLHLLCTKIPRTREDAEAMAMGRSGEQVWVVEGLLDEQGVWDGRKGPRKGRERRWGVVDWVSGMVVDAFEGER</sequence>
<dbReference type="EMBL" id="NLAX01000010">
    <property type="protein sequence ID" value="PKS09388.1"/>
    <property type="molecule type" value="Genomic_DNA"/>
</dbReference>
<accession>A0A2N3NAC4</accession>
<dbReference type="AlphaFoldDB" id="A0A2N3NAC4"/>
<proteinExistence type="predicted"/>
<feature type="compositionally biased region" description="Basic and acidic residues" evidence="1">
    <location>
        <begin position="180"/>
        <end position="189"/>
    </location>
</feature>
<dbReference type="InterPro" id="IPR027417">
    <property type="entry name" value="P-loop_NTPase"/>
</dbReference>
<gene>
    <name evidence="2" type="ORF">jhhlp_004003</name>
</gene>
<dbReference type="Gene3D" id="3.40.50.300">
    <property type="entry name" value="P-loop containing nucleotide triphosphate hydrolases"/>
    <property type="match status" value="1"/>
</dbReference>
<reference evidence="2 3" key="1">
    <citation type="journal article" date="2017" name="G3 (Bethesda)">
        <title>First Draft Genome Sequence of the Pathogenic Fungus Lomentospora prolificans (Formerly Scedosporium prolificans).</title>
        <authorList>
            <person name="Luo R."/>
            <person name="Zimin A."/>
            <person name="Workman R."/>
            <person name="Fan Y."/>
            <person name="Pertea G."/>
            <person name="Grossman N."/>
            <person name="Wear M.P."/>
            <person name="Jia B."/>
            <person name="Miller H."/>
            <person name="Casadevall A."/>
            <person name="Timp W."/>
            <person name="Zhang S.X."/>
            <person name="Salzberg S.L."/>
        </authorList>
    </citation>
    <scope>NUCLEOTIDE SEQUENCE [LARGE SCALE GENOMIC DNA]</scope>
    <source>
        <strain evidence="2 3">JHH-5317</strain>
    </source>
</reference>
<dbReference type="InParanoid" id="A0A2N3NAC4"/>
<dbReference type="VEuPathDB" id="FungiDB:jhhlp_004003"/>
<name>A0A2N3NAC4_9PEZI</name>
<comment type="caution">
    <text evidence="2">The sequence shown here is derived from an EMBL/GenBank/DDBJ whole genome shotgun (WGS) entry which is preliminary data.</text>
</comment>
<evidence type="ECO:0000313" key="2">
    <source>
        <dbReference type="EMBL" id="PKS09388.1"/>
    </source>
</evidence>
<evidence type="ECO:0000313" key="3">
    <source>
        <dbReference type="Proteomes" id="UP000233524"/>
    </source>
</evidence>
<protein>
    <recommendedName>
        <fullName evidence="4">DNA recombination and repair protein Rad51-like C-terminal domain-containing protein</fullName>
    </recommendedName>
</protein>
<dbReference type="STRING" id="41688.A0A2N3NAC4"/>
<dbReference type="Proteomes" id="UP000233524">
    <property type="component" value="Unassembled WGS sequence"/>
</dbReference>
<organism evidence="2 3">
    <name type="scientific">Lomentospora prolificans</name>
    <dbReference type="NCBI Taxonomy" id="41688"/>
    <lineage>
        <taxon>Eukaryota</taxon>
        <taxon>Fungi</taxon>
        <taxon>Dikarya</taxon>
        <taxon>Ascomycota</taxon>
        <taxon>Pezizomycotina</taxon>
        <taxon>Sordariomycetes</taxon>
        <taxon>Hypocreomycetidae</taxon>
        <taxon>Microascales</taxon>
        <taxon>Microascaceae</taxon>
        <taxon>Lomentospora</taxon>
    </lineage>
</organism>
<dbReference type="OrthoDB" id="336321at2759"/>
<feature type="region of interest" description="Disordered" evidence="1">
    <location>
        <begin position="157"/>
        <end position="220"/>
    </location>
</feature>
<keyword evidence="3" id="KW-1185">Reference proteome</keyword>
<evidence type="ECO:0000256" key="1">
    <source>
        <dbReference type="SAM" id="MobiDB-lite"/>
    </source>
</evidence>